<proteinExistence type="predicted"/>
<name>L8JG14_9GAMM</name>
<evidence type="ECO:0000259" key="3">
    <source>
        <dbReference type="PROSITE" id="PS51755"/>
    </source>
</evidence>
<sequence length="272" mass="31027">MYKINDWILIKDASLLRHIETNEEKRIGSHDFLVLLALCSDAGIVVSKETLLEKAWPGKIVSDSSITQAISNIRNLIGDNGKDQKWLKTIAKVGYKLESEIVEKIETNENTKNSQEAIEIKTEEKNQQTKQKTKPTIFKFVRTKWPYFSGSLIFMFSFYLLGDAPYFPFSKNEQQNDSVGLEKIYSDSKLKIYSDNDDFIKAISSSINSKIISAPESKSPKSIFLMLKKNSLSIVVIDKNESIHNKIILLENNETISDIEKITMKEVSRFVS</sequence>
<accession>L8JG14</accession>
<dbReference type="Proteomes" id="UP000011134">
    <property type="component" value="Unassembled WGS sequence"/>
</dbReference>
<comment type="caution">
    <text evidence="4">The sequence shown here is derived from an EMBL/GenBank/DDBJ whole genome shotgun (WGS) entry which is preliminary data.</text>
</comment>
<dbReference type="RefSeq" id="WP_007462631.1">
    <property type="nucleotide sequence ID" value="NZ_AMZO01000003.1"/>
</dbReference>
<protein>
    <submittedName>
        <fullName evidence="4">Putative transcriptional regulator ToxR</fullName>
    </submittedName>
</protein>
<gene>
    <name evidence="4" type="ORF">C942_02711</name>
</gene>
<evidence type="ECO:0000313" key="4">
    <source>
        <dbReference type="EMBL" id="ELR67203.1"/>
    </source>
</evidence>
<dbReference type="GO" id="GO:0003677">
    <property type="term" value="F:DNA binding"/>
    <property type="evidence" value="ECO:0007669"/>
    <property type="project" value="UniProtKB-UniRule"/>
</dbReference>
<dbReference type="InterPro" id="IPR016032">
    <property type="entry name" value="Sig_transdc_resp-reg_C-effctor"/>
</dbReference>
<dbReference type="OrthoDB" id="5594115at2"/>
<dbReference type="Gene3D" id="1.10.10.10">
    <property type="entry name" value="Winged helix-like DNA-binding domain superfamily/Winged helix DNA-binding domain"/>
    <property type="match status" value="1"/>
</dbReference>
<dbReference type="SUPFAM" id="SSF46894">
    <property type="entry name" value="C-terminal effector domain of the bipartite response regulators"/>
    <property type="match status" value="1"/>
</dbReference>
<keyword evidence="1 2" id="KW-0238">DNA-binding</keyword>
<dbReference type="InterPro" id="IPR001867">
    <property type="entry name" value="OmpR/PhoB-type_DNA-bd"/>
</dbReference>
<dbReference type="CDD" id="cd00383">
    <property type="entry name" value="trans_reg_C"/>
    <property type="match status" value="1"/>
</dbReference>
<dbReference type="SMART" id="SM00862">
    <property type="entry name" value="Trans_reg_C"/>
    <property type="match status" value="1"/>
</dbReference>
<dbReference type="InterPro" id="IPR036388">
    <property type="entry name" value="WH-like_DNA-bd_sf"/>
</dbReference>
<organism evidence="4 5">
    <name type="scientific">Photobacterium marinum</name>
    <dbReference type="NCBI Taxonomy" id="1056511"/>
    <lineage>
        <taxon>Bacteria</taxon>
        <taxon>Pseudomonadati</taxon>
        <taxon>Pseudomonadota</taxon>
        <taxon>Gammaproteobacteria</taxon>
        <taxon>Vibrionales</taxon>
        <taxon>Vibrionaceae</taxon>
        <taxon>Photobacterium</taxon>
    </lineage>
</organism>
<dbReference type="PROSITE" id="PS51755">
    <property type="entry name" value="OMPR_PHOB"/>
    <property type="match status" value="1"/>
</dbReference>
<reference evidence="4 5" key="1">
    <citation type="submission" date="2012-12" db="EMBL/GenBank/DDBJ databases">
        <title>Genome Assembly of Photobacterium sp. AK15.</title>
        <authorList>
            <person name="Khatri I."/>
            <person name="Vaidya B."/>
            <person name="Srinivas T.N.R."/>
            <person name="Subramanian S."/>
            <person name="Pinnaka A."/>
        </authorList>
    </citation>
    <scope>NUCLEOTIDE SEQUENCE [LARGE SCALE GENOMIC DNA]</scope>
    <source>
        <strain evidence="4 5">AK15</strain>
    </source>
</reference>
<evidence type="ECO:0000256" key="1">
    <source>
        <dbReference type="ARBA" id="ARBA00023125"/>
    </source>
</evidence>
<evidence type="ECO:0000313" key="5">
    <source>
        <dbReference type="Proteomes" id="UP000011134"/>
    </source>
</evidence>
<keyword evidence="5" id="KW-1185">Reference proteome</keyword>
<evidence type="ECO:0000256" key="2">
    <source>
        <dbReference type="PROSITE-ProRule" id="PRU01091"/>
    </source>
</evidence>
<dbReference type="PATRIC" id="fig|1056511.3.peg.773"/>
<dbReference type="EMBL" id="AMZO01000003">
    <property type="protein sequence ID" value="ELR67203.1"/>
    <property type="molecule type" value="Genomic_DNA"/>
</dbReference>
<dbReference type="Pfam" id="PF00486">
    <property type="entry name" value="Trans_reg_C"/>
    <property type="match status" value="1"/>
</dbReference>
<dbReference type="AlphaFoldDB" id="L8JG14"/>
<feature type="domain" description="OmpR/PhoB-type" evidence="3">
    <location>
        <begin position="1"/>
        <end position="99"/>
    </location>
</feature>
<feature type="DNA-binding region" description="OmpR/PhoB-type" evidence="2">
    <location>
        <begin position="1"/>
        <end position="99"/>
    </location>
</feature>
<dbReference type="GO" id="GO:0000160">
    <property type="term" value="P:phosphorelay signal transduction system"/>
    <property type="evidence" value="ECO:0007669"/>
    <property type="project" value="InterPro"/>
</dbReference>
<dbReference type="GO" id="GO:0006355">
    <property type="term" value="P:regulation of DNA-templated transcription"/>
    <property type="evidence" value="ECO:0007669"/>
    <property type="project" value="InterPro"/>
</dbReference>